<proteinExistence type="predicted"/>
<dbReference type="Gene3D" id="1.10.10.60">
    <property type="entry name" value="Homeodomain-like"/>
    <property type="match status" value="1"/>
</dbReference>
<dbReference type="InterPro" id="IPR036397">
    <property type="entry name" value="RNaseH_sf"/>
</dbReference>
<gene>
    <name evidence="1" type="ORF">ACHHYP_11212</name>
</gene>
<organism evidence="1 2">
    <name type="scientific">Achlya hypogyna</name>
    <name type="common">Oomycete</name>
    <name type="synonym">Protoachlya hypogyna</name>
    <dbReference type="NCBI Taxonomy" id="1202772"/>
    <lineage>
        <taxon>Eukaryota</taxon>
        <taxon>Sar</taxon>
        <taxon>Stramenopiles</taxon>
        <taxon>Oomycota</taxon>
        <taxon>Saprolegniomycetes</taxon>
        <taxon>Saprolegniales</taxon>
        <taxon>Achlyaceae</taxon>
        <taxon>Achlya</taxon>
    </lineage>
</organism>
<evidence type="ECO:0000313" key="2">
    <source>
        <dbReference type="Proteomes" id="UP000243579"/>
    </source>
</evidence>
<dbReference type="STRING" id="1202772.A0A1V9YJI8"/>
<evidence type="ECO:0000313" key="1">
    <source>
        <dbReference type="EMBL" id="OQR85891.1"/>
    </source>
</evidence>
<accession>A0A1V9YJI8</accession>
<evidence type="ECO:0008006" key="3">
    <source>
        <dbReference type="Google" id="ProtNLM"/>
    </source>
</evidence>
<comment type="caution">
    <text evidence="1">The sequence shown here is derived from an EMBL/GenBank/DDBJ whole genome shotgun (WGS) entry which is preliminary data.</text>
</comment>
<dbReference type="EMBL" id="JNBR01001563">
    <property type="protein sequence ID" value="OQR85891.1"/>
    <property type="molecule type" value="Genomic_DNA"/>
</dbReference>
<protein>
    <recommendedName>
        <fullName evidence="3">Tc3 transposase DNA binding domain-containing protein</fullName>
    </recommendedName>
</protein>
<reference evidence="1 2" key="1">
    <citation type="journal article" date="2014" name="Genome Biol. Evol.">
        <title>The secreted proteins of Achlya hypogyna and Thraustotheca clavata identify the ancestral oomycete secretome and reveal gene acquisitions by horizontal gene transfer.</title>
        <authorList>
            <person name="Misner I."/>
            <person name="Blouin N."/>
            <person name="Leonard G."/>
            <person name="Richards T.A."/>
            <person name="Lane C.E."/>
        </authorList>
    </citation>
    <scope>NUCLEOTIDE SEQUENCE [LARGE SCALE GENOMIC DNA]</scope>
    <source>
        <strain evidence="1 2">ATCC 48635</strain>
    </source>
</reference>
<keyword evidence="2" id="KW-1185">Reference proteome</keyword>
<sequence>MAERERILAYHDTKMSVRAIAKKLGLSVDAVARFVKAPRAYNTAKRPGLKPKFSQRDLGRLISEASKGLTSAKRLKFNQGVPNGVRRIQQILSGSELLRWEMRQKMPWMTPSHMKARRAWAREQLVSGRDWASVIFSDEKKFNLDGPDGIQGY</sequence>
<dbReference type="GO" id="GO:0003676">
    <property type="term" value="F:nucleic acid binding"/>
    <property type="evidence" value="ECO:0007669"/>
    <property type="project" value="InterPro"/>
</dbReference>
<dbReference type="Proteomes" id="UP000243579">
    <property type="component" value="Unassembled WGS sequence"/>
</dbReference>
<dbReference type="OrthoDB" id="103765at2759"/>
<dbReference type="AlphaFoldDB" id="A0A1V9YJI8"/>
<name>A0A1V9YJI8_ACHHY</name>
<dbReference type="Gene3D" id="3.30.420.10">
    <property type="entry name" value="Ribonuclease H-like superfamily/Ribonuclease H"/>
    <property type="match status" value="1"/>
</dbReference>